<dbReference type="PANTHER" id="PTHR10993">
    <property type="entry name" value="OCTANOYLTRANSFERASE"/>
    <property type="match status" value="1"/>
</dbReference>
<keyword evidence="2 5" id="KW-0808">Transferase</keyword>
<keyword evidence="3 5" id="KW-0012">Acyltransferase</keyword>
<evidence type="ECO:0000256" key="6">
    <source>
        <dbReference type="PIRNR" id="PIRNR016262"/>
    </source>
</evidence>
<evidence type="ECO:0000259" key="10">
    <source>
        <dbReference type="PROSITE" id="PS51733"/>
    </source>
</evidence>
<feature type="binding site" evidence="5 8">
    <location>
        <begin position="78"/>
        <end position="85"/>
    </location>
    <ligand>
        <name>substrate</name>
    </ligand>
</feature>
<dbReference type="Gene3D" id="3.30.930.10">
    <property type="entry name" value="Bira Bifunctional Protein, Domain 2"/>
    <property type="match status" value="1"/>
</dbReference>
<proteinExistence type="inferred from homology"/>
<evidence type="ECO:0000256" key="4">
    <source>
        <dbReference type="ARBA" id="ARBA00024732"/>
    </source>
</evidence>
<dbReference type="PROSITE" id="PS01313">
    <property type="entry name" value="LIPB"/>
    <property type="match status" value="1"/>
</dbReference>
<comment type="caution">
    <text evidence="11">The sequence shown here is derived from an EMBL/GenBank/DDBJ whole genome shotgun (WGS) entry which is preliminary data.</text>
</comment>
<feature type="binding site" evidence="5 8">
    <location>
        <begin position="167"/>
        <end position="169"/>
    </location>
    <ligand>
        <name>substrate</name>
    </ligand>
</feature>
<feature type="active site" description="Acyl-thioester intermediate" evidence="5 7">
    <location>
        <position position="185"/>
    </location>
</feature>
<dbReference type="PROSITE" id="PS51733">
    <property type="entry name" value="BPL_LPL_CATALYTIC"/>
    <property type="match status" value="1"/>
</dbReference>
<feature type="binding site" evidence="5 8">
    <location>
        <begin position="153"/>
        <end position="155"/>
    </location>
    <ligand>
        <name>substrate</name>
    </ligand>
</feature>
<dbReference type="NCBIfam" id="TIGR00214">
    <property type="entry name" value="lipB"/>
    <property type="match status" value="1"/>
</dbReference>
<name>A0A2M8P1L8_9CHLR</name>
<dbReference type="NCBIfam" id="NF010925">
    <property type="entry name" value="PRK14345.1"/>
    <property type="match status" value="1"/>
</dbReference>
<sequence length="246" mass="26581">MSDAPCAVIYAGRMPYEAAWALQRRLAAARAADRAPDTLLLLEHPHTYTLGSAGKLEHLLWTAEELAERGIALHHVDRGGDITYHGEGQLVGYPILRLPCGADGLHADVIAYVRALEQVIIEFLALYGVQGERISGLSGVWVQKDGAPHKIAALGVRVTTKRVTQHGFALNITTDLRYFEGIVPCGIRDKGVTRLADLIAQPPDLPTAAAQLAPIFAAHFRRQPYAASLDQLLATLGDAHELHAAP</sequence>
<comment type="subcellular location">
    <subcellularLocation>
        <location evidence="5">Cytoplasm</location>
    </subcellularLocation>
</comment>
<organism evidence="11 12">
    <name type="scientific">Candidatus Thermofonsia Clade 1 bacterium</name>
    <dbReference type="NCBI Taxonomy" id="2364210"/>
    <lineage>
        <taxon>Bacteria</taxon>
        <taxon>Bacillati</taxon>
        <taxon>Chloroflexota</taxon>
        <taxon>Candidatus Thermofontia</taxon>
        <taxon>Candidatus Thermofonsia Clade 1</taxon>
    </lineage>
</organism>
<evidence type="ECO:0000256" key="2">
    <source>
        <dbReference type="ARBA" id="ARBA00022679"/>
    </source>
</evidence>
<dbReference type="AlphaFoldDB" id="A0A2M8P1L8"/>
<evidence type="ECO:0000256" key="3">
    <source>
        <dbReference type="ARBA" id="ARBA00023315"/>
    </source>
</evidence>
<dbReference type="CDD" id="cd16444">
    <property type="entry name" value="LipB"/>
    <property type="match status" value="1"/>
</dbReference>
<comment type="miscellaneous">
    <text evidence="5">In the reaction, the free carboxyl group of octanoic acid is attached via an amide linkage to the epsilon-amino group of a specific lysine residue of lipoyl domains of lipoate-dependent enzymes.</text>
</comment>
<dbReference type="InterPro" id="IPR045864">
    <property type="entry name" value="aa-tRNA-synth_II/BPL/LPL"/>
</dbReference>
<comment type="pathway">
    <text evidence="1 5 6">Protein modification; protein lipoylation via endogenous pathway; protein N(6)-(lipoyl)lysine from octanoyl-[acyl-carrier-protein]: step 1/2.</text>
</comment>
<evidence type="ECO:0000256" key="8">
    <source>
        <dbReference type="PIRSR" id="PIRSR016262-2"/>
    </source>
</evidence>
<dbReference type="SUPFAM" id="SSF55681">
    <property type="entry name" value="Class II aaRS and biotin synthetases"/>
    <property type="match status" value="1"/>
</dbReference>
<feature type="site" description="Lowers pKa of active site Cys" evidence="5 9">
    <location>
        <position position="150"/>
    </location>
</feature>
<evidence type="ECO:0000313" key="12">
    <source>
        <dbReference type="Proteomes" id="UP000228921"/>
    </source>
</evidence>
<protein>
    <recommendedName>
        <fullName evidence="5 6">Octanoyltransferase</fullName>
        <ecNumber evidence="5 6">2.3.1.181</ecNumber>
    </recommendedName>
    <alternativeName>
        <fullName evidence="5">Lipoate-protein ligase B</fullName>
    </alternativeName>
    <alternativeName>
        <fullName evidence="5">Lipoyl/octanoyl transferase</fullName>
    </alternativeName>
    <alternativeName>
        <fullName evidence="5">Octanoyl-[acyl-carrier-protein]-protein N-octanoyltransferase</fullName>
    </alternativeName>
</protein>
<dbReference type="PIRSF" id="PIRSF016262">
    <property type="entry name" value="LPLase"/>
    <property type="match status" value="1"/>
</dbReference>
<dbReference type="EC" id="2.3.1.181" evidence="5 6"/>
<dbReference type="InterPro" id="IPR000544">
    <property type="entry name" value="Octanoyltransferase"/>
</dbReference>
<evidence type="ECO:0000256" key="9">
    <source>
        <dbReference type="PIRSR" id="PIRSR016262-3"/>
    </source>
</evidence>
<dbReference type="GO" id="GO:0033819">
    <property type="term" value="F:lipoyl(octanoyl) transferase activity"/>
    <property type="evidence" value="ECO:0007669"/>
    <property type="project" value="UniProtKB-EC"/>
</dbReference>
<dbReference type="HAMAP" id="MF_00013">
    <property type="entry name" value="LipB"/>
    <property type="match status" value="1"/>
</dbReference>
<dbReference type="Pfam" id="PF21948">
    <property type="entry name" value="LplA-B_cat"/>
    <property type="match status" value="1"/>
</dbReference>
<evidence type="ECO:0000256" key="7">
    <source>
        <dbReference type="PIRSR" id="PIRSR016262-1"/>
    </source>
</evidence>
<accession>A0A2M8P1L8</accession>
<dbReference type="GO" id="GO:0005737">
    <property type="term" value="C:cytoplasm"/>
    <property type="evidence" value="ECO:0007669"/>
    <property type="project" value="UniProtKB-SubCell"/>
</dbReference>
<keyword evidence="5" id="KW-0963">Cytoplasm</keyword>
<dbReference type="EMBL" id="PGTK01000003">
    <property type="protein sequence ID" value="PJF31440.1"/>
    <property type="molecule type" value="Genomic_DNA"/>
</dbReference>
<comment type="catalytic activity">
    <reaction evidence="5 6">
        <text>octanoyl-[ACP] + L-lysyl-[protein] = N(6)-octanoyl-L-lysyl-[protein] + holo-[ACP] + H(+)</text>
        <dbReference type="Rhea" id="RHEA:17665"/>
        <dbReference type="Rhea" id="RHEA-COMP:9636"/>
        <dbReference type="Rhea" id="RHEA-COMP:9685"/>
        <dbReference type="Rhea" id="RHEA-COMP:9752"/>
        <dbReference type="Rhea" id="RHEA-COMP:9928"/>
        <dbReference type="ChEBI" id="CHEBI:15378"/>
        <dbReference type="ChEBI" id="CHEBI:29969"/>
        <dbReference type="ChEBI" id="CHEBI:64479"/>
        <dbReference type="ChEBI" id="CHEBI:78463"/>
        <dbReference type="ChEBI" id="CHEBI:78809"/>
        <dbReference type="EC" id="2.3.1.181"/>
    </reaction>
</comment>
<comment type="similarity">
    <text evidence="5 6">Belongs to the LipB family.</text>
</comment>
<dbReference type="UniPathway" id="UPA00538">
    <property type="reaction ID" value="UER00592"/>
</dbReference>
<dbReference type="InterPro" id="IPR004143">
    <property type="entry name" value="BPL_LPL_catalytic"/>
</dbReference>
<gene>
    <name evidence="5" type="primary">lipB</name>
    <name evidence="11" type="ORF">CUN51_03665</name>
</gene>
<evidence type="ECO:0000256" key="5">
    <source>
        <dbReference type="HAMAP-Rule" id="MF_00013"/>
    </source>
</evidence>
<evidence type="ECO:0000313" key="11">
    <source>
        <dbReference type="EMBL" id="PJF31440.1"/>
    </source>
</evidence>
<comment type="function">
    <text evidence="4 5 6">Catalyzes the transfer of endogenously produced octanoic acid from octanoyl-acyl-carrier-protein onto the lipoyl domains of lipoate-dependent enzymes. Lipoyl-ACP can also act as a substrate although octanoyl-ACP is likely to be the physiological substrate.</text>
</comment>
<dbReference type="GO" id="GO:0009249">
    <property type="term" value="P:protein lipoylation"/>
    <property type="evidence" value="ECO:0007669"/>
    <property type="project" value="InterPro"/>
</dbReference>
<dbReference type="InterPro" id="IPR020605">
    <property type="entry name" value="Octanoyltransferase_CS"/>
</dbReference>
<dbReference type="PANTHER" id="PTHR10993:SF7">
    <property type="entry name" value="LIPOYLTRANSFERASE 2, MITOCHONDRIAL-RELATED"/>
    <property type="match status" value="1"/>
</dbReference>
<evidence type="ECO:0000256" key="1">
    <source>
        <dbReference type="ARBA" id="ARBA00004821"/>
    </source>
</evidence>
<dbReference type="Proteomes" id="UP000228921">
    <property type="component" value="Unassembled WGS sequence"/>
</dbReference>
<reference evidence="11 12" key="1">
    <citation type="submission" date="2017-11" db="EMBL/GenBank/DDBJ databases">
        <title>Evolution of Phototrophy in the Chloroflexi Phylum Driven by Horizontal Gene Transfer.</title>
        <authorList>
            <person name="Ward L.M."/>
            <person name="Hemp J."/>
            <person name="Shih P.M."/>
            <person name="Mcglynn S.E."/>
            <person name="Fischer W."/>
        </authorList>
    </citation>
    <scope>NUCLEOTIDE SEQUENCE [LARGE SCALE GENOMIC DNA]</scope>
    <source>
        <strain evidence="11">CP2_2F</strain>
    </source>
</reference>
<feature type="domain" description="BPL/LPL catalytic" evidence="10">
    <location>
        <begin position="33"/>
        <end position="224"/>
    </location>
</feature>